<proteinExistence type="predicted"/>
<dbReference type="HOGENOM" id="CLU_093726_0_0_6"/>
<dbReference type="Proteomes" id="UP000017670">
    <property type="component" value="Unassembled WGS sequence"/>
</dbReference>
<reference evidence="1 2" key="1">
    <citation type="submission" date="2013-02" db="EMBL/GenBank/DDBJ databases">
        <title>The Genome Sequence of Acinetobacter beijerinckii CIP 110307.</title>
        <authorList>
            <consortium name="The Broad Institute Genome Sequencing Platform"/>
            <consortium name="The Broad Institute Genome Sequencing Center for Infectious Disease"/>
            <person name="Cerqueira G."/>
            <person name="Feldgarden M."/>
            <person name="Courvalin P."/>
            <person name="Perichon B."/>
            <person name="Grillot-Courvalin C."/>
            <person name="Clermont D."/>
            <person name="Rocha E."/>
            <person name="Yoon E.-J."/>
            <person name="Nemec A."/>
            <person name="Walker B."/>
            <person name="Young S.K."/>
            <person name="Zeng Q."/>
            <person name="Gargeya S."/>
            <person name="Fitzgerald M."/>
            <person name="Haas B."/>
            <person name="Abouelleil A."/>
            <person name="Alvarado L."/>
            <person name="Arachchi H.M."/>
            <person name="Berlin A.M."/>
            <person name="Chapman S.B."/>
            <person name="Dewar J."/>
            <person name="Goldberg J."/>
            <person name="Griggs A."/>
            <person name="Gujja S."/>
            <person name="Hansen M."/>
            <person name="Howarth C."/>
            <person name="Imamovic A."/>
            <person name="Larimer J."/>
            <person name="McCowan C."/>
            <person name="Murphy C."/>
            <person name="Neiman D."/>
            <person name="Pearson M."/>
            <person name="Priest M."/>
            <person name="Roberts A."/>
            <person name="Saif S."/>
            <person name="Shea T."/>
            <person name="Sisk P."/>
            <person name="Sykes S."/>
            <person name="Wortman J."/>
            <person name="Nusbaum C."/>
            <person name="Birren B."/>
        </authorList>
    </citation>
    <scope>NUCLEOTIDE SEQUENCE [LARGE SCALE GENOMIC DNA]</scope>
    <source>
        <strain evidence="1 2">CIP 110307</strain>
    </source>
</reference>
<dbReference type="eggNOG" id="ENOG50332WC">
    <property type="taxonomic scope" value="Bacteria"/>
</dbReference>
<evidence type="ECO:0000313" key="2">
    <source>
        <dbReference type="Proteomes" id="UP000017670"/>
    </source>
</evidence>
<gene>
    <name evidence="1" type="ORF">F933_03393</name>
</gene>
<comment type="caution">
    <text evidence="1">The sequence shown here is derived from an EMBL/GenBank/DDBJ whole genome shotgun (WGS) entry which is preliminary data.</text>
</comment>
<dbReference type="AlphaFoldDB" id="N9DYJ6"/>
<keyword evidence="2" id="KW-1185">Reference proteome</keyword>
<sequence length="168" mass="19223">MADLDTITDRINKKIHSHDDLVVIASKWVKNRLNFPVVATELKCIGSREIPDVLAFRAQTSLIIECKTSLSDFRKDFAKPERNGSQVGVGNYRLYCAPAGLISIDRIPESWGLLEVDHEGKVALVKFKQGNIYHNNESPDHYKLNDSFYHDSDMKKERAFLYSILIRK</sequence>
<evidence type="ECO:0000313" key="1">
    <source>
        <dbReference type="EMBL" id="ENW02987.1"/>
    </source>
</evidence>
<dbReference type="STRING" id="262668.GCA_000931715_00122"/>
<dbReference type="RefSeq" id="WP_005063402.1">
    <property type="nucleotide sequence ID" value="NZ_KB849767.1"/>
</dbReference>
<dbReference type="EMBL" id="APQL01000013">
    <property type="protein sequence ID" value="ENW02987.1"/>
    <property type="molecule type" value="Genomic_DNA"/>
</dbReference>
<dbReference type="GeneID" id="29858232"/>
<name>N9DYJ6_9GAMM</name>
<protein>
    <submittedName>
        <fullName evidence="1">Uncharacterized protein</fullName>
    </submittedName>
</protein>
<organism evidence="1 2">
    <name type="scientific">Acinetobacter beijerinckii CIP 110307</name>
    <dbReference type="NCBI Taxonomy" id="1217648"/>
    <lineage>
        <taxon>Bacteria</taxon>
        <taxon>Pseudomonadati</taxon>
        <taxon>Pseudomonadota</taxon>
        <taxon>Gammaproteobacteria</taxon>
        <taxon>Moraxellales</taxon>
        <taxon>Moraxellaceae</taxon>
        <taxon>Acinetobacter</taxon>
    </lineage>
</organism>
<accession>N9DYJ6</accession>